<evidence type="ECO:0000313" key="1">
    <source>
        <dbReference type="EMBL" id="CAB4127332.1"/>
    </source>
</evidence>
<proteinExistence type="predicted"/>
<name>A0A6J5L165_9CAUD</name>
<sequence length="236" mass="26881">MKSFKEFLSESIDTKKLGQVISLVKKISKTLPSNSKNAVNSWSHGTLASGSNALEDPTVLKNLEQEFKPARELLKTLFGSHIELYRGETDRSEENTKHSSGREIYSWTASPKIAALHANHSKLFPEYSDDDIKKALNQFNLKGVSKLGTYKVIKSKDGKYFNLYQNKNYLTGYDIEDIKDVLSNIQKDNKESNDRLKKNQGKVYNKLIPIDDIVWIVDAMNFKELEFIVKGGDRLK</sequence>
<accession>A0A6J5L165</accession>
<dbReference type="EMBL" id="LR796208">
    <property type="protein sequence ID" value="CAB4127332.1"/>
    <property type="molecule type" value="Genomic_DNA"/>
</dbReference>
<organism evidence="1">
    <name type="scientific">uncultured Caudovirales phage</name>
    <dbReference type="NCBI Taxonomy" id="2100421"/>
    <lineage>
        <taxon>Viruses</taxon>
        <taxon>Duplodnaviria</taxon>
        <taxon>Heunggongvirae</taxon>
        <taxon>Uroviricota</taxon>
        <taxon>Caudoviricetes</taxon>
        <taxon>Peduoviridae</taxon>
        <taxon>Maltschvirus</taxon>
        <taxon>Maltschvirus maltsch</taxon>
    </lineage>
</organism>
<protein>
    <submittedName>
        <fullName evidence="1">Uncharacterized protein</fullName>
    </submittedName>
</protein>
<gene>
    <name evidence="1" type="ORF">UFOVP84_134</name>
</gene>
<reference evidence="1" key="1">
    <citation type="submission" date="2020-04" db="EMBL/GenBank/DDBJ databases">
        <authorList>
            <person name="Chiriac C."/>
            <person name="Salcher M."/>
            <person name="Ghai R."/>
            <person name="Kavagutti S V."/>
        </authorList>
    </citation>
    <scope>NUCLEOTIDE SEQUENCE</scope>
</reference>